<dbReference type="Gene3D" id="3.20.20.450">
    <property type="entry name" value="EAL domain"/>
    <property type="match status" value="1"/>
</dbReference>
<dbReference type="SMART" id="SM00052">
    <property type="entry name" value="EAL"/>
    <property type="match status" value="1"/>
</dbReference>
<dbReference type="SUPFAM" id="SSF55073">
    <property type="entry name" value="Nucleotide cyclase"/>
    <property type="match status" value="1"/>
</dbReference>
<dbReference type="InterPro" id="IPR001633">
    <property type="entry name" value="EAL_dom"/>
</dbReference>
<organism evidence="3 4">
    <name type="scientific">Sphingorhabdus lutea</name>
    <dbReference type="NCBI Taxonomy" id="1913578"/>
    <lineage>
        <taxon>Bacteria</taxon>
        <taxon>Pseudomonadati</taxon>
        <taxon>Pseudomonadota</taxon>
        <taxon>Alphaproteobacteria</taxon>
        <taxon>Sphingomonadales</taxon>
        <taxon>Sphingomonadaceae</taxon>
        <taxon>Sphingorhabdus</taxon>
    </lineage>
</organism>
<accession>A0A1L3JCA7</accession>
<dbReference type="InterPro" id="IPR050706">
    <property type="entry name" value="Cyclic-di-GMP_PDE-like"/>
</dbReference>
<dbReference type="STRING" id="1913578.LPB140_08110"/>
<dbReference type="InterPro" id="IPR000160">
    <property type="entry name" value="GGDEF_dom"/>
</dbReference>
<dbReference type="SMART" id="SM00267">
    <property type="entry name" value="GGDEF"/>
    <property type="match status" value="1"/>
</dbReference>
<dbReference type="PROSITE" id="PS50883">
    <property type="entry name" value="EAL"/>
    <property type="match status" value="1"/>
</dbReference>
<sequence length="584" mass="64855">MNDEKQKLNIKMSLGRGNILIFSPQYYDYWRDRISAFTSNISEFVLDGHQHVMGNDTAPQIIIMDCNFADDNIQITRKICDFAEVNNISIFAILNDEQEMSSIFNHPSITYFATKQQSDQLLFMQITKAILANSMLRSYNGLIAIDDSDGIDVITNLPSAAAIKLRLSSSPSEIGHKSYQVNSGLILLSLENLKQYNEDYGIISGNILLKQVGQKLNNYIKNNEKIILAASRIAGHQIILITKNDMDEAGLQSLSNDMIQLLDGPYQISQNDAFLSIICGATKIAPDEDGLTAMRRANLALAEAHNNGTIFEYIAPRGEDRINLSPQTAIDLKEAIKNNEIAIMFQPIFDVKSGALIAAEALARWHHPRHGIMGAEALFDIAERINFKNKLSDHLQFLALSNAAKWPKPLSNIRLSLNVTPAELAAINFENNLLDRIEDTGFNPLNLTVEITEDAVVANPDKALKKIKILKSKGVKLAIDDFGLGYGNIAQVKSLEPDLIKVDRSLVLEIEGDERDRILLKSVISLGKAMNVDVIVEGIEDEGQLNILKSLSCDYYQGFYGSIPLNINDFQDFAIQHIASQTST</sequence>
<dbReference type="InterPro" id="IPR035919">
    <property type="entry name" value="EAL_sf"/>
</dbReference>
<dbReference type="RefSeq" id="WP_072559407.1">
    <property type="nucleotide sequence ID" value="NZ_CP018154.1"/>
</dbReference>
<dbReference type="AlphaFoldDB" id="A0A1L3JCA7"/>
<keyword evidence="4" id="KW-1185">Reference proteome</keyword>
<dbReference type="InterPro" id="IPR043128">
    <property type="entry name" value="Rev_trsase/Diguanyl_cyclase"/>
</dbReference>
<evidence type="ECO:0000313" key="3">
    <source>
        <dbReference type="EMBL" id="APG62758.1"/>
    </source>
</evidence>
<dbReference type="PROSITE" id="PS50887">
    <property type="entry name" value="GGDEF"/>
    <property type="match status" value="1"/>
</dbReference>
<evidence type="ECO:0000259" key="2">
    <source>
        <dbReference type="PROSITE" id="PS50887"/>
    </source>
</evidence>
<dbReference type="PANTHER" id="PTHR33121:SF70">
    <property type="entry name" value="SIGNALING PROTEIN YKOW"/>
    <property type="match status" value="1"/>
</dbReference>
<feature type="domain" description="EAL" evidence="1">
    <location>
        <begin position="325"/>
        <end position="578"/>
    </location>
</feature>
<dbReference type="CDD" id="cd01948">
    <property type="entry name" value="EAL"/>
    <property type="match status" value="1"/>
</dbReference>
<name>A0A1L3JCA7_9SPHN</name>
<gene>
    <name evidence="3" type="ORF">LPB140_08110</name>
</gene>
<protein>
    <recommendedName>
        <fullName evidence="5">GGDEF domain-containing protein</fullName>
    </recommendedName>
</protein>
<dbReference type="KEGG" id="sphl:LPB140_08110"/>
<dbReference type="InterPro" id="IPR029787">
    <property type="entry name" value="Nucleotide_cyclase"/>
</dbReference>
<dbReference type="EMBL" id="CP018154">
    <property type="protein sequence ID" value="APG62758.1"/>
    <property type="molecule type" value="Genomic_DNA"/>
</dbReference>
<dbReference type="Pfam" id="PF00990">
    <property type="entry name" value="GGDEF"/>
    <property type="match status" value="1"/>
</dbReference>
<dbReference type="SUPFAM" id="SSF141868">
    <property type="entry name" value="EAL domain-like"/>
    <property type="match status" value="1"/>
</dbReference>
<dbReference type="OrthoDB" id="9814202at2"/>
<dbReference type="Pfam" id="PF00563">
    <property type="entry name" value="EAL"/>
    <property type="match status" value="1"/>
</dbReference>
<evidence type="ECO:0000259" key="1">
    <source>
        <dbReference type="PROSITE" id="PS50883"/>
    </source>
</evidence>
<feature type="domain" description="GGDEF" evidence="2">
    <location>
        <begin position="181"/>
        <end position="317"/>
    </location>
</feature>
<proteinExistence type="predicted"/>
<reference evidence="3 4" key="1">
    <citation type="submission" date="2016-11" db="EMBL/GenBank/DDBJ databases">
        <title>Sphingorhabdus sp. LPB0140, isolated from marine environment.</title>
        <authorList>
            <person name="Kim E."/>
            <person name="Yi H."/>
        </authorList>
    </citation>
    <scope>NUCLEOTIDE SEQUENCE [LARGE SCALE GENOMIC DNA]</scope>
    <source>
        <strain evidence="3 4">LPB0140</strain>
    </source>
</reference>
<dbReference type="GO" id="GO:0071111">
    <property type="term" value="F:cyclic-guanylate-specific phosphodiesterase activity"/>
    <property type="evidence" value="ECO:0007669"/>
    <property type="project" value="InterPro"/>
</dbReference>
<dbReference type="Gene3D" id="3.30.70.270">
    <property type="match status" value="1"/>
</dbReference>
<dbReference type="PANTHER" id="PTHR33121">
    <property type="entry name" value="CYCLIC DI-GMP PHOSPHODIESTERASE PDEF"/>
    <property type="match status" value="1"/>
</dbReference>
<evidence type="ECO:0008006" key="5">
    <source>
        <dbReference type="Google" id="ProtNLM"/>
    </source>
</evidence>
<evidence type="ECO:0000313" key="4">
    <source>
        <dbReference type="Proteomes" id="UP000242561"/>
    </source>
</evidence>
<dbReference type="Proteomes" id="UP000242561">
    <property type="component" value="Chromosome"/>
</dbReference>